<gene>
    <name evidence="5" type="ORF">LITE_LOCUS39983</name>
</gene>
<dbReference type="Gene3D" id="3.30.310.210">
    <property type="match status" value="1"/>
</dbReference>
<feature type="domain" description="K Homology" evidence="4">
    <location>
        <begin position="28"/>
        <end position="103"/>
    </location>
</feature>
<keyword evidence="2" id="KW-0694">RNA-binding</keyword>
<dbReference type="InterPro" id="IPR004088">
    <property type="entry name" value="KH_dom_type_1"/>
</dbReference>
<dbReference type="SMART" id="SM00322">
    <property type="entry name" value="KH"/>
    <property type="match status" value="3"/>
</dbReference>
<evidence type="ECO:0000313" key="6">
    <source>
        <dbReference type="Proteomes" id="UP001154282"/>
    </source>
</evidence>
<evidence type="ECO:0000256" key="3">
    <source>
        <dbReference type="SAM" id="MobiDB-lite"/>
    </source>
</evidence>
<feature type="compositionally biased region" description="Polar residues" evidence="3">
    <location>
        <begin position="452"/>
        <end position="462"/>
    </location>
</feature>
<dbReference type="PROSITE" id="PS50084">
    <property type="entry name" value="KH_TYPE_1"/>
    <property type="match status" value="3"/>
</dbReference>
<dbReference type="InterPro" id="IPR036612">
    <property type="entry name" value="KH_dom_type_1_sf"/>
</dbReference>
<feature type="domain" description="K Homology" evidence="4">
    <location>
        <begin position="275"/>
        <end position="348"/>
    </location>
</feature>
<dbReference type="SUPFAM" id="SSF54791">
    <property type="entry name" value="Eukaryotic type KH-domain (KH-domain type I)"/>
    <property type="match status" value="3"/>
</dbReference>
<dbReference type="Pfam" id="PF00013">
    <property type="entry name" value="KH_1"/>
    <property type="match status" value="3"/>
</dbReference>
<feature type="region of interest" description="Disordered" evidence="3">
    <location>
        <begin position="449"/>
        <end position="501"/>
    </location>
</feature>
<accession>A0AAV0PVN0</accession>
<evidence type="ECO:0000259" key="4">
    <source>
        <dbReference type="SMART" id="SM00322"/>
    </source>
</evidence>
<keyword evidence="1" id="KW-0677">Repeat</keyword>
<evidence type="ECO:0000313" key="5">
    <source>
        <dbReference type="EMBL" id="CAI0474291.1"/>
    </source>
</evidence>
<proteinExistence type="predicted"/>
<dbReference type="Gene3D" id="3.30.1370.10">
    <property type="entry name" value="K Homology domain, type 1"/>
    <property type="match status" value="2"/>
</dbReference>
<reference evidence="5" key="1">
    <citation type="submission" date="2022-08" db="EMBL/GenBank/DDBJ databases">
        <authorList>
            <person name="Gutierrez-Valencia J."/>
        </authorList>
    </citation>
    <scope>NUCLEOTIDE SEQUENCE</scope>
</reference>
<dbReference type="PANTHER" id="PTHR10288">
    <property type="entry name" value="KH DOMAIN CONTAINING RNA BINDING PROTEIN"/>
    <property type="match status" value="1"/>
</dbReference>
<dbReference type="AlphaFoldDB" id="A0AAV0PVN0"/>
<dbReference type="EMBL" id="CAMGYJ010000009">
    <property type="protein sequence ID" value="CAI0474291.1"/>
    <property type="molecule type" value="Genomic_DNA"/>
</dbReference>
<evidence type="ECO:0000256" key="2">
    <source>
        <dbReference type="PROSITE-ProRule" id="PRU00117"/>
    </source>
</evidence>
<dbReference type="Proteomes" id="UP001154282">
    <property type="component" value="Unassembled WGS sequence"/>
</dbReference>
<keyword evidence="6" id="KW-1185">Reference proteome</keyword>
<dbReference type="InterPro" id="IPR004087">
    <property type="entry name" value="KH_dom"/>
</dbReference>
<protein>
    <recommendedName>
        <fullName evidence="4">K Homology domain-containing protein</fullName>
    </recommendedName>
</protein>
<organism evidence="5 6">
    <name type="scientific">Linum tenue</name>
    <dbReference type="NCBI Taxonomy" id="586396"/>
    <lineage>
        <taxon>Eukaryota</taxon>
        <taxon>Viridiplantae</taxon>
        <taxon>Streptophyta</taxon>
        <taxon>Embryophyta</taxon>
        <taxon>Tracheophyta</taxon>
        <taxon>Spermatophyta</taxon>
        <taxon>Magnoliopsida</taxon>
        <taxon>eudicotyledons</taxon>
        <taxon>Gunneridae</taxon>
        <taxon>Pentapetalae</taxon>
        <taxon>rosids</taxon>
        <taxon>fabids</taxon>
        <taxon>Malpighiales</taxon>
        <taxon>Linaceae</taxon>
        <taxon>Linum</taxon>
    </lineage>
</organism>
<dbReference type="GO" id="GO:0003723">
    <property type="term" value="F:RNA binding"/>
    <property type="evidence" value="ECO:0007669"/>
    <property type="project" value="UniProtKB-UniRule"/>
</dbReference>
<name>A0AAV0PVN0_9ROSI</name>
<comment type="caution">
    <text evidence="5">The sequence shown here is derived from an EMBL/GenBank/DDBJ whole genome shotgun (WGS) entry which is preliminary data.</text>
</comment>
<sequence>MQNPGHHRRLGNHRSKTCRPVIDYLRPGQAAFKIVCHTSAVGGVIGASGSIVSHIRRETSCIVTCEELVEGAEHRVFLVVGSATPERRLALRAAAEEYQGSGEELVSDAQEAVLRVMERMWEVCRVKWRGKAVGGGGGSNEGFCGLLADGQQVGVVVGKGGRTINRMKSISGAHINILPAPPCASPDEQLIQITGSVLAVKRAIVVVTARLQGCSPFERDPFPIPMRPTERSSPTTPFEQHLEFFPHLSSKLPSSIHNPVDTNNSLTNGDDDDSQEVSFRLLVSNDAAGSIIGTGGSRVKSLQNQTGASIRFAAPKTRSGERVVTVSAFEILECSCSPAQSAADLVFARSIESEFEKSHSSWALTDGTAVKARLLLDLDHVSFLAGCNGTEASKGATIELQALEDSTSDFVLEISGEYKNVRSSLSRVTGILRDSVFNGDMVEEAIAGSSKGGLSNATSSTFLKPGQGDESFDVEDNLSRGGRTTAIKAPNDPASLESPSKVSELERCMNFLLPRGMLKEVD</sequence>
<feature type="domain" description="K Homology" evidence="4">
    <location>
        <begin position="140"/>
        <end position="212"/>
    </location>
</feature>
<evidence type="ECO:0000256" key="1">
    <source>
        <dbReference type="ARBA" id="ARBA00022737"/>
    </source>
</evidence>